<keyword evidence="8" id="KW-1185">Reference proteome</keyword>
<evidence type="ECO:0000259" key="5">
    <source>
        <dbReference type="Pfam" id="PF00465"/>
    </source>
</evidence>
<dbReference type="PANTHER" id="PTHR11496:SF102">
    <property type="entry name" value="ALCOHOL DEHYDROGENASE 4"/>
    <property type="match status" value="1"/>
</dbReference>
<evidence type="ECO:0000313" key="7">
    <source>
        <dbReference type="EMBL" id="QDV24965.1"/>
    </source>
</evidence>
<comment type="similarity">
    <text evidence="2">Belongs to the iron-containing alcohol dehydrogenase family.</text>
</comment>
<keyword evidence="4" id="KW-0520">NAD</keyword>
<name>A0A518G8Q2_9BACT</name>
<dbReference type="EMBL" id="CP036298">
    <property type="protein sequence ID" value="QDV24965.1"/>
    <property type="molecule type" value="Genomic_DNA"/>
</dbReference>
<dbReference type="SUPFAM" id="SSF56796">
    <property type="entry name" value="Dehydroquinate synthase-like"/>
    <property type="match status" value="1"/>
</dbReference>
<reference evidence="7 8" key="1">
    <citation type="submission" date="2019-02" db="EMBL/GenBank/DDBJ databases">
        <title>Deep-cultivation of Planctomycetes and their phenomic and genomic characterization uncovers novel biology.</title>
        <authorList>
            <person name="Wiegand S."/>
            <person name="Jogler M."/>
            <person name="Boedeker C."/>
            <person name="Pinto D."/>
            <person name="Vollmers J."/>
            <person name="Rivas-Marin E."/>
            <person name="Kohn T."/>
            <person name="Peeters S.H."/>
            <person name="Heuer A."/>
            <person name="Rast P."/>
            <person name="Oberbeckmann S."/>
            <person name="Bunk B."/>
            <person name="Jeske O."/>
            <person name="Meyerdierks A."/>
            <person name="Storesund J.E."/>
            <person name="Kallscheuer N."/>
            <person name="Luecker S."/>
            <person name="Lage O.M."/>
            <person name="Pohl T."/>
            <person name="Merkel B.J."/>
            <person name="Hornburger P."/>
            <person name="Mueller R.-W."/>
            <person name="Bruemmer F."/>
            <person name="Labrenz M."/>
            <person name="Spormann A.M."/>
            <person name="Op den Camp H."/>
            <person name="Overmann J."/>
            <person name="Amann R."/>
            <person name="Jetten M.S.M."/>
            <person name="Mascher T."/>
            <person name="Medema M.H."/>
            <person name="Devos D.P."/>
            <person name="Kaster A.-K."/>
            <person name="Ovreas L."/>
            <person name="Rohde M."/>
            <person name="Galperin M.Y."/>
            <person name="Jogler C."/>
        </authorList>
    </citation>
    <scope>NUCLEOTIDE SEQUENCE [LARGE SCALE GENOMIC DNA]</scope>
    <source>
        <strain evidence="7 8">Q31a</strain>
    </source>
</reference>
<dbReference type="AlphaFoldDB" id="A0A518G8Q2"/>
<gene>
    <name evidence="7" type="primary">adhB</name>
    <name evidence="7" type="ORF">Q31a_32870</name>
</gene>
<dbReference type="FunFam" id="3.40.50.1970:FF:000003">
    <property type="entry name" value="Alcohol dehydrogenase, iron-containing"/>
    <property type="match status" value="1"/>
</dbReference>
<dbReference type="EC" id="1.1.1.1" evidence="7"/>
<evidence type="ECO:0000256" key="3">
    <source>
        <dbReference type="ARBA" id="ARBA00023002"/>
    </source>
</evidence>
<dbReference type="GO" id="GO:0046872">
    <property type="term" value="F:metal ion binding"/>
    <property type="evidence" value="ECO:0007669"/>
    <property type="project" value="InterPro"/>
</dbReference>
<dbReference type="GO" id="GO:0004022">
    <property type="term" value="F:alcohol dehydrogenase (NAD+) activity"/>
    <property type="evidence" value="ECO:0007669"/>
    <property type="project" value="UniProtKB-EC"/>
</dbReference>
<dbReference type="OrthoDB" id="9804734at2"/>
<evidence type="ECO:0000256" key="2">
    <source>
        <dbReference type="ARBA" id="ARBA00007358"/>
    </source>
</evidence>
<dbReference type="Pfam" id="PF25137">
    <property type="entry name" value="ADH_Fe_C"/>
    <property type="match status" value="1"/>
</dbReference>
<evidence type="ECO:0000259" key="6">
    <source>
        <dbReference type="Pfam" id="PF25137"/>
    </source>
</evidence>
<dbReference type="InterPro" id="IPR018211">
    <property type="entry name" value="ADH_Fe_CS"/>
</dbReference>
<dbReference type="Gene3D" id="1.20.1090.10">
    <property type="entry name" value="Dehydroquinate synthase-like - alpha domain"/>
    <property type="match status" value="1"/>
</dbReference>
<dbReference type="CDD" id="cd08551">
    <property type="entry name" value="Fe-ADH"/>
    <property type="match status" value="1"/>
</dbReference>
<dbReference type="PANTHER" id="PTHR11496">
    <property type="entry name" value="ALCOHOL DEHYDROGENASE"/>
    <property type="match status" value="1"/>
</dbReference>
<dbReference type="InterPro" id="IPR056798">
    <property type="entry name" value="ADH_Fe_C"/>
</dbReference>
<organism evidence="7 8">
    <name type="scientific">Aureliella helgolandensis</name>
    <dbReference type="NCBI Taxonomy" id="2527968"/>
    <lineage>
        <taxon>Bacteria</taxon>
        <taxon>Pseudomonadati</taxon>
        <taxon>Planctomycetota</taxon>
        <taxon>Planctomycetia</taxon>
        <taxon>Pirellulales</taxon>
        <taxon>Pirellulaceae</taxon>
        <taxon>Aureliella</taxon>
    </lineage>
</organism>
<sequence>MDSIDFKHRTRLVFEAGGLSRLGQLSRELGASRVLVVSDPGVVAAGHFQRGLDALTAQHIEVHSFQGVHENPSTEDVAACLQVAKEFTPDLLIGLGGGSSMDCAKGMNFLYSCGGQMEDYWGVGKATSEMLPMIAVPTTAGTGSEAQSFALISQAETHVKMACGDPRAACSVALLDPELTLTQPARVTALTGIDAVSHALESYVTQRRNPLSVGYSRQAWQLLSSGLPDVLSKPQDIEARGKVQLGAFFAGLAIETSMLGAAHALANPLTARFGITHGQAVGMMLPQVIRFNGEVVGAWYEELWRDVAHTPLARNCKSSSGSESLARFVHSLVALAGLETELSRVGVDEMAIEQLSEDATRQWTGTFNPRPLNQADFQELYRRTFAFREAC</sequence>
<evidence type="ECO:0000313" key="8">
    <source>
        <dbReference type="Proteomes" id="UP000318017"/>
    </source>
</evidence>
<dbReference type="Proteomes" id="UP000318017">
    <property type="component" value="Chromosome"/>
</dbReference>
<evidence type="ECO:0000256" key="1">
    <source>
        <dbReference type="ARBA" id="ARBA00001962"/>
    </source>
</evidence>
<comment type="cofactor">
    <cofactor evidence="1">
        <name>Fe cation</name>
        <dbReference type="ChEBI" id="CHEBI:24875"/>
    </cofactor>
</comment>
<dbReference type="Pfam" id="PF00465">
    <property type="entry name" value="Fe-ADH"/>
    <property type="match status" value="1"/>
</dbReference>
<proteinExistence type="inferred from homology"/>
<dbReference type="PROSITE" id="PS00913">
    <property type="entry name" value="ADH_IRON_1"/>
    <property type="match status" value="1"/>
</dbReference>
<dbReference type="RefSeq" id="WP_145079398.1">
    <property type="nucleotide sequence ID" value="NZ_CP036298.1"/>
</dbReference>
<dbReference type="KEGG" id="ahel:Q31a_32870"/>
<dbReference type="Gene3D" id="3.40.50.1970">
    <property type="match status" value="1"/>
</dbReference>
<keyword evidence="3 7" id="KW-0560">Oxidoreductase</keyword>
<dbReference type="InterPro" id="IPR001670">
    <property type="entry name" value="ADH_Fe/GldA"/>
</dbReference>
<feature type="domain" description="Fe-containing alcohol dehydrogenase-like C-terminal" evidence="6">
    <location>
        <begin position="188"/>
        <end position="384"/>
    </location>
</feature>
<protein>
    <submittedName>
        <fullName evidence="7">Alcohol dehydrogenase 2</fullName>
        <ecNumber evidence="7">1.1.1.1</ecNumber>
    </submittedName>
</protein>
<evidence type="ECO:0000256" key="4">
    <source>
        <dbReference type="ARBA" id="ARBA00023027"/>
    </source>
</evidence>
<accession>A0A518G8Q2</accession>
<feature type="domain" description="Alcohol dehydrogenase iron-type/glycerol dehydrogenase GldA" evidence="5">
    <location>
        <begin position="10"/>
        <end position="177"/>
    </location>
</feature>
<dbReference type="InterPro" id="IPR039697">
    <property type="entry name" value="Alcohol_dehydrogenase_Fe"/>
</dbReference>